<feature type="compositionally biased region" description="Basic and acidic residues" evidence="1">
    <location>
        <begin position="43"/>
        <end position="53"/>
    </location>
</feature>
<gene>
    <name evidence="2" type="ORF">ECRASSUSDP1_LOCUS14748</name>
</gene>
<comment type="caution">
    <text evidence="2">The sequence shown here is derived from an EMBL/GenBank/DDBJ whole genome shotgun (WGS) entry which is preliminary data.</text>
</comment>
<evidence type="ECO:0000256" key="1">
    <source>
        <dbReference type="SAM" id="MobiDB-lite"/>
    </source>
</evidence>
<feature type="region of interest" description="Disordered" evidence="1">
    <location>
        <begin position="43"/>
        <end position="69"/>
    </location>
</feature>
<keyword evidence="3" id="KW-1185">Reference proteome</keyword>
<evidence type="ECO:0000313" key="3">
    <source>
        <dbReference type="Proteomes" id="UP001295684"/>
    </source>
</evidence>
<reference evidence="2" key="1">
    <citation type="submission" date="2023-07" db="EMBL/GenBank/DDBJ databases">
        <authorList>
            <consortium name="AG Swart"/>
            <person name="Singh M."/>
            <person name="Singh A."/>
            <person name="Seah K."/>
            <person name="Emmerich C."/>
        </authorList>
    </citation>
    <scope>NUCLEOTIDE SEQUENCE</scope>
    <source>
        <strain evidence="2">DP1</strain>
    </source>
</reference>
<name>A0AAD2CXG7_EUPCR</name>
<dbReference type="EMBL" id="CAMPGE010014751">
    <property type="protein sequence ID" value="CAI2373402.1"/>
    <property type="molecule type" value="Genomic_DNA"/>
</dbReference>
<feature type="region of interest" description="Disordered" evidence="1">
    <location>
        <begin position="412"/>
        <end position="439"/>
    </location>
</feature>
<proteinExistence type="predicted"/>
<accession>A0AAD2CXG7</accession>
<sequence length="792" mass="92097">MIILINSLFKMVLFKKPTSKLSDKIEKLGQKVLPIQPNNFIKFDDSSSERTSENEPVANLPSEHPRSVFNCSKGIKSKDSQKTVHSMEEGVERVNMLIDKKISNEIRSVKGRLAQPSFAKTETKRKMINDKRKMYYTSKSNVFSMVNKEVNVKDLRDSKPIVPKPSTTLKLNKKIGKRKVKIQLKKNSLSIPKFDPADISSGLSDITKSYIPDFGYANQLEFDRQHGWELVLDFISKYPRRAKTANTINDLIKKKEIISQKRKDVVKNKNFIRFINQPEDRKSNYPIIERMIKIREDFENFYDEFVEFSRDFYIMKGTIKAHQRKVKCRVRKLLEWNDMRGSKIKINTGESSHILSKFSSNLQNDESSSDSSVNTKRKKMIQLEHQMSMKFDEYYFKHKRVPVGLNKKKKHLSDNNFGAKKPAMNAESEGWNGDHSEKDSKIVSSCDNEFLRKSPIKKSNDPAFLKEKRIMSHDFTTRQAEKLYKGDCKKDTLEPFLNAQSIYMKNLVQNFQRMISVLKSQNANSDLKSLDRIKEETQDDQYASSRLKNIRVRQNLTHIRLLNSLSVSKLECSVKDFMSQIVEKLNEMLGKNESELKYFKNNLQRLMSSYKSVNSPKPVHKRVRSHTRKVEISRNFGDASKTIKMKPRLMSPRIKNFVKLNLGQSKRFKIKGRTRFKRIYLNDYMNPSSIRKRMNTRYKKDARSNVFTPPSTRPQTMTPFTVGSKEDLVLKKIASDTISESGDISTKVSVLKRSQFKNSVLSTSRNQAFHKVGKCFSPEMALRTCSDRFKYK</sequence>
<dbReference type="Proteomes" id="UP001295684">
    <property type="component" value="Unassembled WGS sequence"/>
</dbReference>
<evidence type="ECO:0000313" key="2">
    <source>
        <dbReference type="EMBL" id="CAI2373402.1"/>
    </source>
</evidence>
<organism evidence="2 3">
    <name type="scientific">Euplotes crassus</name>
    <dbReference type="NCBI Taxonomy" id="5936"/>
    <lineage>
        <taxon>Eukaryota</taxon>
        <taxon>Sar</taxon>
        <taxon>Alveolata</taxon>
        <taxon>Ciliophora</taxon>
        <taxon>Intramacronucleata</taxon>
        <taxon>Spirotrichea</taxon>
        <taxon>Hypotrichia</taxon>
        <taxon>Euplotida</taxon>
        <taxon>Euplotidae</taxon>
        <taxon>Moneuplotes</taxon>
    </lineage>
</organism>
<protein>
    <submittedName>
        <fullName evidence="2">Uncharacterized protein</fullName>
    </submittedName>
</protein>
<dbReference type="AlphaFoldDB" id="A0AAD2CXG7"/>